<dbReference type="WBParaSite" id="SSLN_0001266501-mRNA-1">
    <property type="protein sequence ID" value="SSLN_0001266501-mRNA-1"/>
    <property type="gene ID" value="SSLN_0001266501"/>
</dbReference>
<dbReference type="Proteomes" id="UP000275846">
    <property type="component" value="Unassembled WGS sequence"/>
</dbReference>
<keyword evidence="1" id="KW-0732">Signal</keyword>
<dbReference type="AlphaFoldDB" id="A0A183T6W0"/>
<keyword evidence="3" id="KW-1185">Reference proteome</keyword>
<accession>A0A183T6W0</accession>
<name>A0A183T6W0_SCHSO</name>
<protein>
    <submittedName>
        <fullName evidence="4">ULP_PROTEASE domain-containing protein</fullName>
    </submittedName>
</protein>
<dbReference type="EMBL" id="UYSU01037102">
    <property type="protein sequence ID" value="VDL98593.1"/>
    <property type="molecule type" value="Genomic_DNA"/>
</dbReference>
<evidence type="ECO:0000313" key="3">
    <source>
        <dbReference type="Proteomes" id="UP000275846"/>
    </source>
</evidence>
<evidence type="ECO:0000313" key="4">
    <source>
        <dbReference type="WBParaSite" id="SSLN_0001266501-mRNA-1"/>
    </source>
</evidence>
<proteinExistence type="predicted"/>
<reference evidence="4" key="1">
    <citation type="submission" date="2016-06" db="UniProtKB">
        <authorList>
            <consortium name="WormBaseParasite"/>
        </authorList>
    </citation>
    <scope>IDENTIFICATION</scope>
</reference>
<evidence type="ECO:0000256" key="1">
    <source>
        <dbReference type="SAM" id="SignalP"/>
    </source>
</evidence>
<feature type="signal peptide" evidence="1">
    <location>
        <begin position="1"/>
        <end position="20"/>
    </location>
</feature>
<feature type="chain" id="PRO_5043141437" evidence="1">
    <location>
        <begin position="21"/>
        <end position="111"/>
    </location>
</feature>
<evidence type="ECO:0000313" key="2">
    <source>
        <dbReference type="EMBL" id="VDL98593.1"/>
    </source>
</evidence>
<reference evidence="2 3" key="2">
    <citation type="submission" date="2018-11" db="EMBL/GenBank/DDBJ databases">
        <authorList>
            <consortium name="Pathogen Informatics"/>
        </authorList>
    </citation>
    <scope>NUCLEOTIDE SEQUENCE [LARGE SCALE GENOMIC DNA]</scope>
    <source>
        <strain evidence="2 3">NST_G2</strain>
    </source>
</reference>
<organism evidence="4">
    <name type="scientific">Schistocephalus solidus</name>
    <name type="common">Tapeworm</name>
    <dbReference type="NCBI Taxonomy" id="70667"/>
    <lineage>
        <taxon>Eukaryota</taxon>
        <taxon>Metazoa</taxon>
        <taxon>Spiralia</taxon>
        <taxon>Lophotrochozoa</taxon>
        <taxon>Platyhelminthes</taxon>
        <taxon>Cestoda</taxon>
        <taxon>Eucestoda</taxon>
        <taxon>Diphyllobothriidea</taxon>
        <taxon>Diphyllobothriidae</taxon>
        <taxon>Schistocephalus</taxon>
    </lineage>
</organism>
<gene>
    <name evidence="2" type="ORF">SSLN_LOCUS12208</name>
</gene>
<sequence length="111" mass="12591">MAHTQVFVVMPNMTWHIILSLNFLASHNCCIRVQDRTLWLERRPPSSPRVNLRHDVGTLCATISAAVTLMPNRIDPVLPADPNLNSNAKKDLRDLLAQFEDVFAWDDRSLG</sequence>